<dbReference type="SUPFAM" id="SSF52172">
    <property type="entry name" value="CheY-like"/>
    <property type="match status" value="1"/>
</dbReference>
<evidence type="ECO:0000313" key="3">
    <source>
        <dbReference type="Proteomes" id="UP000198914"/>
    </source>
</evidence>
<dbReference type="PANTHER" id="PTHR45566">
    <property type="entry name" value="HTH-TYPE TRANSCRIPTIONAL REGULATOR YHJB-RELATED"/>
    <property type="match status" value="1"/>
</dbReference>
<name>A0A1H3JDX0_9RHOB</name>
<dbReference type="CDD" id="cd06170">
    <property type="entry name" value="LuxR_C_like"/>
    <property type="match status" value="1"/>
</dbReference>
<evidence type="ECO:0000313" key="2">
    <source>
        <dbReference type="EMBL" id="SDY37394.1"/>
    </source>
</evidence>
<dbReference type="SMART" id="SM00421">
    <property type="entry name" value="HTH_LUXR"/>
    <property type="match status" value="1"/>
</dbReference>
<dbReference type="PRINTS" id="PR00038">
    <property type="entry name" value="HTHLUXR"/>
</dbReference>
<dbReference type="GO" id="GO:0003677">
    <property type="term" value="F:DNA binding"/>
    <property type="evidence" value="ECO:0007669"/>
    <property type="project" value="UniProtKB-KW"/>
</dbReference>
<dbReference type="InterPro" id="IPR011006">
    <property type="entry name" value="CheY-like_superfamily"/>
</dbReference>
<dbReference type="STRING" id="1244108.SAMN05444004_101276"/>
<dbReference type="OrthoDB" id="9810375at2"/>
<organism evidence="2 3">
    <name type="scientific">Jannaschia faecimaris</name>
    <dbReference type="NCBI Taxonomy" id="1244108"/>
    <lineage>
        <taxon>Bacteria</taxon>
        <taxon>Pseudomonadati</taxon>
        <taxon>Pseudomonadota</taxon>
        <taxon>Alphaproteobacteria</taxon>
        <taxon>Rhodobacterales</taxon>
        <taxon>Roseobacteraceae</taxon>
        <taxon>Jannaschia</taxon>
    </lineage>
</organism>
<sequence length="296" mass="32048">MTKENSSSMKLALENAPDRFDRSSVTPIASRSDIREVVTPTRDLKPAFDVYIVIDRRTMERACFVQCLTNQCKGSVVRGYGTVEEWQEEFGSADVRQVILANLGSSELSNDDVQSELRSIVAQTNGVPVVALGAAQDIEACIAALDCGASGYIPPCIEFEDIVEAIWLAVSGGVFLPRTSLLAMRKVTTDTVAGRANALEEFTDRQVAVADALRCGSANKTIAYELSLRESTVKVHVRNIFQKLKATNRTEAAVLLNQMTGWPEKSSSADVRTASKAHACHAGMTASRTTGQSARI</sequence>
<dbReference type="PROSITE" id="PS50043">
    <property type="entry name" value="HTH_LUXR_2"/>
    <property type="match status" value="1"/>
</dbReference>
<dbReference type="Pfam" id="PF00196">
    <property type="entry name" value="GerE"/>
    <property type="match status" value="1"/>
</dbReference>
<dbReference type="PROSITE" id="PS00622">
    <property type="entry name" value="HTH_LUXR_1"/>
    <property type="match status" value="1"/>
</dbReference>
<dbReference type="Proteomes" id="UP000198914">
    <property type="component" value="Unassembled WGS sequence"/>
</dbReference>
<keyword evidence="2" id="KW-0238">DNA-binding</keyword>
<dbReference type="PANTHER" id="PTHR45566:SF1">
    <property type="entry name" value="HTH-TYPE TRANSCRIPTIONAL REGULATOR YHJB-RELATED"/>
    <property type="match status" value="1"/>
</dbReference>
<dbReference type="InterPro" id="IPR051015">
    <property type="entry name" value="EvgA-like"/>
</dbReference>
<proteinExistence type="predicted"/>
<gene>
    <name evidence="2" type="ORF">SAMN05444004_101276</name>
</gene>
<dbReference type="InterPro" id="IPR016032">
    <property type="entry name" value="Sig_transdc_resp-reg_C-effctor"/>
</dbReference>
<accession>A0A1H3JDX0</accession>
<dbReference type="Gene3D" id="3.40.50.2300">
    <property type="match status" value="1"/>
</dbReference>
<protein>
    <submittedName>
        <fullName evidence="2">DNA-binding response regulator, NarL/FixJ family, contains REC and HTH domains</fullName>
    </submittedName>
</protein>
<dbReference type="InterPro" id="IPR000792">
    <property type="entry name" value="Tscrpt_reg_LuxR_C"/>
</dbReference>
<dbReference type="GO" id="GO:0006355">
    <property type="term" value="P:regulation of DNA-templated transcription"/>
    <property type="evidence" value="ECO:0007669"/>
    <property type="project" value="InterPro"/>
</dbReference>
<keyword evidence="3" id="KW-1185">Reference proteome</keyword>
<dbReference type="SUPFAM" id="SSF46894">
    <property type="entry name" value="C-terminal effector domain of the bipartite response regulators"/>
    <property type="match status" value="1"/>
</dbReference>
<dbReference type="RefSeq" id="WP_092641134.1">
    <property type="nucleotide sequence ID" value="NZ_FNPX01000001.1"/>
</dbReference>
<evidence type="ECO:0000259" key="1">
    <source>
        <dbReference type="PROSITE" id="PS50043"/>
    </source>
</evidence>
<feature type="domain" description="HTH luxR-type" evidence="1">
    <location>
        <begin position="195"/>
        <end position="260"/>
    </location>
</feature>
<dbReference type="EMBL" id="FNPX01000001">
    <property type="protein sequence ID" value="SDY37394.1"/>
    <property type="molecule type" value="Genomic_DNA"/>
</dbReference>
<dbReference type="AlphaFoldDB" id="A0A1H3JDX0"/>
<reference evidence="3" key="1">
    <citation type="submission" date="2016-10" db="EMBL/GenBank/DDBJ databases">
        <authorList>
            <person name="Varghese N."/>
            <person name="Submissions S."/>
        </authorList>
    </citation>
    <scope>NUCLEOTIDE SEQUENCE [LARGE SCALE GENOMIC DNA]</scope>
    <source>
        <strain evidence="3">DSM 100420</strain>
    </source>
</reference>